<sequence length="478" mass="52458">MRQIRKWTQFFVMVALIMTMLSVFALADTDLGITGPCHVVLSPTDSIEEMAVTWWDQSDITGASVQYSTTIGFSNIPGAAISTAEAVITRSDAVSGYTSFEARMTDLSPDTIYYYRVGQGGAWSGEYHFTTPASDPEETSFMYLGDIQYATAATAPEDYQAWGNFAQGAYQAFPGLNFVLLGGDMVQNGMKADNWQMFLAQATNVFSQLPMLAVPGNHESNSASTGKPEMFLDFLAMPLNGPSGFKEEFYSYDYGNCHIVGLSSSIFMNEQLLKGGMTEEDFDRIADWLEEDLANSDAKWKIVVMHHPAYAVVSDPTAAEVLENWAPIFVEAQVDLVFCGHQHIYMRTKPIQGVTYVMGNSGSKHYAPADVPYSQVMIEDTSTYQIVTAEEDSLTMNTYDAAGDILDTVTLLPKDRTIPWEDPILGDVDGDGDITETDVGLIINAILNCLPYDSGMDINIDGQVDICDAHKLALSAEE</sequence>
<keyword evidence="6" id="KW-1185">Reference proteome</keyword>
<dbReference type="GO" id="GO:0003993">
    <property type="term" value="F:acid phosphatase activity"/>
    <property type="evidence" value="ECO:0007669"/>
    <property type="project" value="InterPro"/>
</dbReference>
<dbReference type="KEGG" id="fwa:DCMF_09100"/>
<organism evidence="5 6">
    <name type="scientific">Formimonas warabiya</name>
    <dbReference type="NCBI Taxonomy" id="1761012"/>
    <lineage>
        <taxon>Bacteria</taxon>
        <taxon>Bacillati</taxon>
        <taxon>Bacillota</taxon>
        <taxon>Clostridia</taxon>
        <taxon>Eubacteriales</taxon>
        <taxon>Peptococcaceae</taxon>
        <taxon>Candidatus Formimonas</taxon>
    </lineage>
</organism>
<dbReference type="InterPro" id="IPR029052">
    <property type="entry name" value="Metallo-depent_PP-like"/>
</dbReference>
<dbReference type="SUPFAM" id="SSF63446">
    <property type="entry name" value="Type I dockerin domain"/>
    <property type="match status" value="1"/>
</dbReference>
<dbReference type="Gene3D" id="3.60.21.10">
    <property type="match status" value="1"/>
</dbReference>
<proteinExistence type="predicted"/>
<evidence type="ECO:0008006" key="7">
    <source>
        <dbReference type="Google" id="ProtNLM"/>
    </source>
</evidence>
<dbReference type="GO" id="GO:0000272">
    <property type="term" value="P:polysaccharide catabolic process"/>
    <property type="evidence" value="ECO:0007669"/>
    <property type="project" value="InterPro"/>
</dbReference>
<dbReference type="Pfam" id="PF16656">
    <property type="entry name" value="Pur_ac_phosph_N"/>
    <property type="match status" value="1"/>
</dbReference>
<dbReference type="SUPFAM" id="SSF56300">
    <property type="entry name" value="Metallo-dependent phosphatases"/>
    <property type="match status" value="1"/>
</dbReference>
<reference evidence="5 6" key="1">
    <citation type="submission" date="2016-10" db="EMBL/GenBank/DDBJ databases">
        <title>Complete Genome Sequence of Peptococcaceae strain DCMF.</title>
        <authorList>
            <person name="Edwards R.J."/>
            <person name="Holland S.I."/>
            <person name="Deshpande N.P."/>
            <person name="Wong Y.K."/>
            <person name="Ertan H."/>
            <person name="Manefield M."/>
            <person name="Russell T.L."/>
            <person name="Lee M.J."/>
        </authorList>
    </citation>
    <scope>NUCLEOTIDE SEQUENCE [LARGE SCALE GENOMIC DNA]</scope>
    <source>
        <strain evidence="5 6">DCMF</strain>
    </source>
</reference>
<dbReference type="EMBL" id="CP017634">
    <property type="protein sequence ID" value="ATW24907.1"/>
    <property type="molecule type" value="Genomic_DNA"/>
</dbReference>
<dbReference type="InterPro" id="IPR008963">
    <property type="entry name" value="Purple_acid_Pase-like_N"/>
</dbReference>
<dbReference type="InterPro" id="IPR015914">
    <property type="entry name" value="PAPs_N"/>
</dbReference>
<evidence type="ECO:0000313" key="5">
    <source>
        <dbReference type="EMBL" id="ATW24907.1"/>
    </source>
</evidence>
<dbReference type="PROSITE" id="PS00018">
    <property type="entry name" value="EF_HAND_1"/>
    <property type="match status" value="1"/>
</dbReference>
<protein>
    <recommendedName>
        <fullName evidence="7">Metallophosphoesterase family protein</fullName>
    </recommendedName>
</protein>
<dbReference type="InterPro" id="IPR018247">
    <property type="entry name" value="EF_Hand_1_Ca_BS"/>
</dbReference>
<dbReference type="PANTHER" id="PTHR45867:SF3">
    <property type="entry name" value="ACID PHOSPHATASE TYPE 7"/>
    <property type="match status" value="1"/>
</dbReference>
<evidence type="ECO:0000259" key="3">
    <source>
        <dbReference type="Pfam" id="PF00149"/>
    </source>
</evidence>
<name>A0A3G1KR44_FORW1</name>
<accession>A0A3G1KR44</accession>
<dbReference type="GO" id="GO:0046872">
    <property type="term" value="F:metal ion binding"/>
    <property type="evidence" value="ECO:0007669"/>
    <property type="project" value="InterPro"/>
</dbReference>
<dbReference type="OrthoDB" id="9809781at2"/>
<dbReference type="Pfam" id="PF00149">
    <property type="entry name" value="Metallophos"/>
    <property type="match status" value="1"/>
</dbReference>
<feature type="domain" description="Calcineurin-like phosphoesterase" evidence="3">
    <location>
        <begin position="142"/>
        <end position="345"/>
    </location>
</feature>
<dbReference type="SUPFAM" id="SSF49363">
    <property type="entry name" value="Purple acid phosphatase, N-terminal domain"/>
    <property type="match status" value="1"/>
</dbReference>
<feature type="signal peptide" evidence="2">
    <location>
        <begin position="1"/>
        <end position="27"/>
    </location>
</feature>
<evidence type="ECO:0000256" key="1">
    <source>
        <dbReference type="ARBA" id="ARBA00022729"/>
    </source>
</evidence>
<evidence type="ECO:0000256" key="2">
    <source>
        <dbReference type="SAM" id="SignalP"/>
    </source>
</evidence>
<dbReference type="InterPro" id="IPR004843">
    <property type="entry name" value="Calcineurin-like_PHP"/>
</dbReference>
<evidence type="ECO:0000259" key="4">
    <source>
        <dbReference type="Pfam" id="PF16656"/>
    </source>
</evidence>
<gene>
    <name evidence="5" type="ORF">DCMF_09100</name>
</gene>
<dbReference type="PANTHER" id="PTHR45867">
    <property type="entry name" value="PURPLE ACID PHOSPHATASE"/>
    <property type="match status" value="1"/>
</dbReference>
<dbReference type="InterPro" id="IPR036439">
    <property type="entry name" value="Dockerin_dom_sf"/>
</dbReference>
<feature type="domain" description="Purple acid phosphatase N-terminal" evidence="4">
    <location>
        <begin position="36"/>
        <end position="131"/>
    </location>
</feature>
<keyword evidence="1 2" id="KW-0732">Signal</keyword>
<evidence type="ECO:0000313" key="6">
    <source>
        <dbReference type="Proteomes" id="UP000323521"/>
    </source>
</evidence>
<dbReference type="Proteomes" id="UP000323521">
    <property type="component" value="Chromosome"/>
</dbReference>
<dbReference type="RefSeq" id="WP_148134142.1">
    <property type="nucleotide sequence ID" value="NZ_CP017634.1"/>
</dbReference>
<dbReference type="AlphaFoldDB" id="A0A3G1KR44"/>
<dbReference type="Gene3D" id="1.10.1330.10">
    <property type="entry name" value="Dockerin domain"/>
    <property type="match status" value="1"/>
</dbReference>
<dbReference type="Gene3D" id="2.60.40.380">
    <property type="entry name" value="Purple acid phosphatase-like, N-terminal"/>
    <property type="match status" value="1"/>
</dbReference>
<feature type="chain" id="PRO_5018046220" description="Metallophosphoesterase family protein" evidence="2">
    <location>
        <begin position="28"/>
        <end position="478"/>
    </location>
</feature>